<evidence type="ECO:0000313" key="1">
    <source>
        <dbReference type="EMBL" id="KAE9590417.1"/>
    </source>
</evidence>
<evidence type="ECO:0000313" key="2">
    <source>
        <dbReference type="Proteomes" id="UP000447434"/>
    </source>
</evidence>
<protein>
    <submittedName>
        <fullName evidence="1">Uncharacterized protein</fullName>
    </submittedName>
</protein>
<keyword evidence="2" id="KW-1185">Reference proteome</keyword>
<sequence length="83" mass="9890">MKSSKRRKNNNESRSLSSIVSYPFCFLHPRQLCIQKSWHAHLRSLTRARKLSLFWPQPDFGHRKALTFTHTSNLLCFFHIPLH</sequence>
<dbReference type="EMBL" id="WOCE01000021">
    <property type="protein sequence ID" value="KAE9590417.1"/>
    <property type="molecule type" value="Genomic_DNA"/>
</dbReference>
<accession>A0A6A4NV63</accession>
<dbReference type="AlphaFoldDB" id="A0A6A4NV63"/>
<gene>
    <name evidence="1" type="ORF">Lalb_Chr21g0319361</name>
</gene>
<proteinExistence type="predicted"/>
<name>A0A6A4NV63_LUPAL</name>
<organism evidence="1 2">
    <name type="scientific">Lupinus albus</name>
    <name type="common">White lupine</name>
    <name type="synonym">Lupinus termis</name>
    <dbReference type="NCBI Taxonomy" id="3870"/>
    <lineage>
        <taxon>Eukaryota</taxon>
        <taxon>Viridiplantae</taxon>
        <taxon>Streptophyta</taxon>
        <taxon>Embryophyta</taxon>
        <taxon>Tracheophyta</taxon>
        <taxon>Spermatophyta</taxon>
        <taxon>Magnoliopsida</taxon>
        <taxon>eudicotyledons</taxon>
        <taxon>Gunneridae</taxon>
        <taxon>Pentapetalae</taxon>
        <taxon>rosids</taxon>
        <taxon>fabids</taxon>
        <taxon>Fabales</taxon>
        <taxon>Fabaceae</taxon>
        <taxon>Papilionoideae</taxon>
        <taxon>50 kb inversion clade</taxon>
        <taxon>genistoids sensu lato</taxon>
        <taxon>core genistoids</taxon>
        <taxon>Genisteae</taxon>
        <taxon>Lupinus</taxon>
    </lineage>
</organism>
<dbReference type="Proteomes" id="UP000447434">
    <property type="component" value="Chromosome 21"/>
</dbReference>
<reference evidence="2" key="1">
    <citation type="journal article" date="2020" name="Nat. Commun.">
        <title>Genome sequence of the cluster root forming white lupin.</title>
        <authorList>
            <person name="Hufnagel B."/>
            <person name="Marques A."/>
            <person name="Soriano A."/>
            <person name="Marques L."/>
            <person name="Divol F."/>
            <person name="Doumas P."/>
            <person name="Sallet E."/>
            <person name="Mancinotti D."/>
            <person name="Carrere S."/>
            <person name="Marande W."/>
            <person name="Arribat S."/>
            <person name="Keller J."/>
            <person name="Huneau C."/>
            <person name="Blein T."/>
            <person name="Aime D."/>
            <person name="Laguerre M."/>
            <person name="Taylor J."/>
            <person name="Schubert V."/>
            <person name="Nelson M."/>
            <person name="Geu-Flores F."/>
            <person name="Crespi M."/>
            <person name="Gallardo-Guerrero K."/>
            <person name="Delaux P.-M."/>
            <person name="Salse J."/>
            <person name="Berges H."/>
            <person name="Guyot R."/>
            <person name="Gouzy J."/>
            <person name="Peret B."/>
        </authorList>
    </citation>
    <scope>NUCLEOTIDE SEQUENCE [LARGE SCALE GENOMIC DNA]</scope>
    <source>
        <strain evidence="2">cv. Amiga</strain>
    </source>
</reference>
<comment type="caution">
    <text evidence="1">The sequence shown here is derived from an EMBL/GenBank/DDBJ whole genome shotgun (WGS) entry which is preliminary data.</text>
</comment>